<reference evidence="1 2" key="1">
    <citation type="submission" date="2012-08" db="EMBL/GenBank/DDBJ databases">
        <title>Whole genome shotgun sequence of Gordonia rhizosphera NBRC 16068.</title>
        <authorList>
            <person name="Takarada H."/>
            <person name="Isaki S."/>
            <person name="Hosoyama A."/>
            <person name="Tsuchikane K."/>
            <person name="Katsumata H."/>
            <person name="Baba S."/>
            <person name="Ohji S."/>
            <person name="Yamazaki S."/>
            <person name="Fujita N."/>
        </authorList>
    </citation>
    <scope>NUCLEOTIDE SEQUENCE [LARGE SCALE GENOMIC DNA]</scope>
    <source>
        <strain evidence="1 2">NBRC 16068</strain>
    </source>
</reference>
<dbReference type="eggNOG" id="ENOG50336BK">
    <property type="taxonomic scope" value="Bacteria"/>
</dbReference>
<name>K6WD81_9ACTN</name>
<keyword evidence="2" id="KW-1185">Reference proteome</keyword>
<evidence type="ECO:0000313" key="2">
    <source>
        <dbReference type="Proteomes" id="UP000008363"/>
    </source>
</evidence>
<accession>K6WD81</accession>
<dbReference type="EMBL" id="BAHC01000085">
    <property type="protein sequence ID" value="GAB90147.1"/>
    <property type="molecule type" value="Genomic_DNA"/>
</dbReference>
<evidence type="ECO:0000313" key="1">
    <source>
        <dbReference type="EMBL" id="GAB90147.1"/>
    </source>
</evidence>
<dbReference type="Proteomes" id="UP000008363">
    <property type="component" value="Unassembled WGS sequence"/>
</dbReference>
<comment type="caution">
    <text evidence="1">The sequence shown here is derived from an EMBL/GenBank/DDBJ whole genome shotgun (WGS) entry which is preliminary data.</text>
</comment>
<dbReference type="RefSeq" id="WP_006332749.1">
    <property type="nucleotide sequence ID" value="NZ_BAHC01000085.1"/>
</dbReference>
<gene>
    <name evidence="1" type="ORF">GORHZ_085_00140</name>
</gene>
<proteinExistence type="predicted"/>
<sequence length="471" mass="51661">MAELIAQRWSLGVLRVTLDESPQEPIVTCEVVVNDGTEHRVSLRLDLQLTSFGFEDHVGRPRSREPQLVVPPELVAQLADWVKGGADNRAVLWIHLVKPYSVLGGVPWEEMQVDIGVPVLRLPDVLPDQRPPRGTIDIAVCAAVVEAKGDLPLLLATRQIVRAADSLGDARVHFFVDEATAAQLADDIKTWPPTSAEPIVHRWEPAADGDAVGSSRSRRRVGVPNRWLAWIQDAAGKQNFDVLHFVCHSFVTGQGDQGVLSLPRSPSEVDFITASHVTPADVLDVARTVGAFAVGFSSLPGNFSPTGMRLMADAVGANRAGPVFMYDYTQPGGDLGDTRELEYAYQLVLGRRPESSLERRLLFYLQPDLVSVDEERAEHTIDYGVALQSVAATDVESKFQSVTPEVSEAELPPWATVMARYVDEKRSDLAALMTQQRAGTLDQEGQAYMEGVEEALKHLDDVLARHTTDRS</sequence>
<protein>
    <submittedName>
        <fullName evidence="1">Uncharacterized protein</fullName>
    </submittedName>
</protein>
<dbReference type="AlphaFoldDB" id="K6WD81"/>
<organism evidence="1 2">
    <name type="scientific">Gordonia rhizosphera NBRC 16068</name>
    <dbReference type="NCBI Taxonomy" id="1108045"/>
    <lineage>
        <taxon>Bacteria</taxon>
        <taxon>Bacillati</taxon>
        <taxon>Actinomycetota</taxon>
        <taxon>Actinomycetes</taxon>
        <taxon>Mycobacteriales</taxon>
        <taxon>Gordoniaceae</taxon>
        <taxon>Gordonia</taxon>
    </lineage>
</organism>
<dbReference type="OrthoDB" id="4350050at2"/>
<dbReference type="STRING" id="1108045.GORHZ_085_00140"/>